<dbReference type="EMBL" id="SWBQ01000005">
    <property type="protein sequence ID" value="TKC04254.1"/>
    <property type="molecule type" value="Genomic_DNA"/>
</dbReference>
<dbReference type="AlphaFoldDB" id="A0A4U1CDH5"/>
<proteinExistence type="predicted"/>
<organism evidence="1 2">
    <name type="scientific">Pedobacter frigoris</name>
    <dbReference type="NCBI Taxonomy" id="2571272"/>
    <lineage>
        <taxon>Bacteria</taxon>
        <taxon>Pseudomonadati</taxon>
        <taxon>Bacteroidota</taxon>
        <taxon>Sphingobacteriia</taxon>
        <taxon>Sphingobacteriales</taxon>
        <taxon>Sphingobacteriaceae</taxon>
        <taxon>Pedobacter</taxon>
    </lineage>
</organism>
<keyword evidence="2" id="KW-1185">Reference proteome</keyword>
<dbReference type="RefSeq" id="WP_136837247.1">
    <property type="nucleotide sequence ID" value="NZ_SWBQ01000005.1"/>
</dbReference>
<comment type="caution">
    <text evidence="1">The sequence shown here is derived from an EMBL/GenBank/DDBJ whole genome shotgun (WGS) entry which is preliminary data.</text>
</comment>
<gene>
    <name evidence="1" type="ORF">FA047_16810</name>
</gene>
<reference evidence="1 2" key="1">
    <citation type="submission" date="2019-04" db="EMBL/GenBank/DDBJ databases">
        <title>Pedobacter sp. RP-3-15 sp. nov., isolated from Arctic soil.</title>
        <authorList>
            <person name="Dahal R.H."/>
            <person name="Kim D.-U."/>
        </authorList>
    </citation>
    <scope>NUCLEOTIDE SEQUENCE [LARGE SCALE GENOMIC DNA]</scope>
    <source>
        <strain evidence="1 2">RP-3-15</strain>
    </source>
</reference>
<protein>
    <recommendedName>
        <fullName evidence="3">Response regulatory domain-containing protein</fullName>
    </recommendedName>
</protein>
<evidence type="ECO:0000313" key="1">
    <source>
        <dbReference type="EMBL" id="TKC04254.1"/>
    </source>
</evidence>
<name>A0A4U1CDH5_9SPHI</name>
<accession>A0A4U1CDH5</accession>
<evidence type="ECO:0000313" key="2">
    <source>
        <dbReference type="Proteomes" id="UP000307244"/>
    </source>
</evidence>
<dbReference type="Proteomes" id="UP000307244">
    <property type="component" value="Unassembled WGS sequence"/>
</dbReference>
<sequence length="124" mass="14280">MLKRILILIEDLKVVNPLFGSLSTEFEVIFSSGNKNTFVVLDKFRPNAVVIAFSDFQTAFDCCFALRLNPDTTNVPTVIVSENGVTDEQIKKSYCNHFFIIPLDFQRFKKTLYQVCADDPYYDY</sequence>
<evidence type="ECO:0008006" key="3">
    <source>
        <dbReference type="Google" id="ProtNLM"/>
    </source>
</evidence>